<dbReference type="InterPro" id="IPR036864">
    <property type="entry name" value="Zn2-C6_fun-type_DNA-bd_sf"/>
</dbReference>
<dbReference type="Pfam" id="PF11951">
    <property type="entry name" value="Fungal_trans_2"/>
    <property type="match status" value="1"/>
</dbReference>
<feature type="region of interest" description="Disordered" evidence="7">
    <location>
        <begin position="92"/>
        <end position="132"/>
    </location>
</feature>
<sequence length="655" mass="72446">MVNMASSRKRSGGCWTCRIRRKRCDEVQPICQVCKTLHIDCVYGESKPEWMDGGERQKERMEMIKMQVKGNASNRRERKVLQSMDEPFIITSDSDFKASSRRGMESTADGARDPSVTDNVGSCEDQDEPMTGHEHCMAQATWLDSATPNAQTNSDSADTASTSPLDTLVDTRSNENQRRSPAKPEALSFPPSNHELSSLNLGRETETEFVMMWLDYVFPFLFPFYRPSLLESGRHWLLNLLRSNQVAFHTAVSLGSYFFTIALGDAVGPEERGTCRSLLWGQLARQTSLALQRIQEDMAAITRRGCGGDNLLEAARVVGSIVQQIVVEVTIKRSADWSVHLNATIALFRDIFENHGMLPSGYPDLAHLLNQMPDPPLAMAGDNPLPQTADRNAFTFFTCVLIYIDIIASTALDQPPQLASYHSYFLTNDPTTTPIRLDLVFGCQNFVFLALKETSTLSAWKKASKSAGALSVPDLVHRAAAISADLAAGVARLDAGSAATSDPLVGVTPARHFRGYYRRLENRRQDHGDIEQATRIWALAAGVYLAVVVSGWQPANGAVRRDVARALELLRDVEEPGRIRSFAWPLCVMGCMAEEGQEEDVREVVAKMGDLKEFGTVGQVLRIVEAVWSARESVDRDSWDFAACFGVLGSPTLLI</sequence>
<dbReference type="PANTHER" id="PTHR37534">
    <property type="entry name" value="TRANSCRIPTIONAL ACTIVATOR PROTEIN UGA3"/>
    <property type="match status" value="1"/>
</dbReference>
<dbReference type="Gene3D" id="4.10.240.10">
    <property type="entry name" value="Zn(2)-C6 fungal-type DNA-binding domain"/>
    <property type="match status" value="1"/>
</dbReference>
<dbReference type="SMART" id="SM00066">
    <property type="entry name" value="GAL4"/>
    <property type="match status" value="1"/>
</dbReference>
<keyword evidence="3" id="KW-0805">Transcription regulation</keyword>
<dbReference type="InParanoid" id="A0A1J7JQX4"/>
<keyword evidence="6" id="KW-0539">Nucleus</keyword>
<protein>
    <recommendedName>
        <fullName evidence="8">Zn(2)-C6 fungal-type domain-containing protein</fullName>
    </recommendedName>
</protein>
<dbReference type="GO" id="GO:0003677">
    <property type="term" value="F:DNA binding"/>
    <property type="evidence" value="ECO:0007669"/>
    <property type="project" value="UniProtKB-KW"/>
</dbReference>
<evidence type="ECO:0000256" key="4">
    <source>
        <dbReference type="ARBA" id="ARBA00023125"/>
    </source>
</evidence>
<keyword evidence="5" id="KW-0804">Transcription</keyword>
<dbReference type="EMBL" id="KV875097">
    <property type="protein sequence ID" value="OIW30162.1"/>
    <property type="molecule type" value="Genomic_DNA"/>
</dbReference>
<evidence type="ECO:0000313" key="9">
    <source>
        <dbReference type="EMBL" id="OIW30162.1"/>
    </source>
</evidence>
<evidence type="ECO:0000313" key="10">
    <source>
        <dbReference type="Proteomes" id="UP000182658"/>
    </source>
</evidence>
<feature type="region of interest" description="Disordered" evidence="7">
    <location>
        <begin position="147"/>
        <end position="200"/>
    </location>
</feature>
<accession>A0A1J7JQX4</accession>
<feature type="compositionally biased region" description="Polar residues" evidence="7">
    <location>
        <begin position="190"/>
        <end position="200"/>
    </location>
</feature>
<dbReference type="OrthoDB" id="3251668at2759"/>
<keyword evidence="2" id="KW-0862">Zinc</keyword>
<name>A0A1J7JQX4_9PEZI</name>
<reference evidence="9 10" key="1">
    <citation type="submission" date="2016-10" db="EMBL/GenBank/DDBJ databases">
        <title>Draft genome sequence of Coniochaeta ligniaria NRRL30616, a lignocellulolytic fungus for bioabatement of inhibitors in plant biomass hydrolysates.</title>
        <authorList>
            <consortium name="DOE Joint Genome Institute"/>
            <person name="Jimenez D.J."/>
            <person name="Hector R.E."/>
            <person name="Riley R."/>
            <person name="Sun H."/>
            <person name="Grigoriev I.V."/>
            <person name="Van Elsas J.D."/>
            <person name="Nichols N.N."/>
        </authorList>
    </citation>
    <scope>NUCLEOTIDE SEQUENCE [LARGE SCALE GENOMIC DNA]</scope>
    <source>
        <strain evidence="9 10">NRRL 30616</strain>
    </source>
</reference>
<feature type="compositionally biased region" description="Low complexity" evidence="7">
    <location>
        <begin position="154"/>
        <end position="163"/>
    </location>
</feature>
<gene>
    <name evidence="9" type="ORF">CONLIGDRAFT_358893</name>
</gene>
<dbReference type="InterPro" id="IPR001138">
    <property type="entry name" value="Zn2Cys6_DnaBD"/>
</dbReference>
<evidence type="ECO:0000256" key="6">
    <source>
        <dbReference type="ARBA" id="ARBA00023242"/>
    </source>
</evidence>
<organism evidence="9 10">
    <name type="scientific">Coniochaeta ligniaria NRRL 30616</name>
    <dbReference type="NCBI Taxonomy" id="1408157"/>
    <lineage>
        <taxon>Eukaryota</taxon>
        <taxon>Fungi</taxon>
        <taxon>Dikarya</taxon>
        <taxon>Ascomycota</taxon>
        <taxon>Pezizomycotina</taxon>
        <taxon>Sordariomycetes</taxon>
        <taxon>Sordariomycetidae</taxon>
        <taxon>Coniochaetales</taxon>
        <taxon>Coniochaetaceae</taxon>
        <taxon>Coniochaeta</taxon>
    </lineage>
</organism>
<evidence type="ECO:0000259" key="8">
    <source>
        <dbReference type="PROSITE" id="PS50048"/>
    </source>
</evidence>
<keyword evidence="4" id="KW-0238">DNA-binding</keyword>
<feature type="compositionally biased region" description="Basic and acidic residues" evidence="7">
    <location>
        <begin position="94"/>
        <end position="104"/>
    </location>
</feature>
<evidence type="ECO:0000256" key="3">
    <source>
        <dbReference type="ARBA" id="ARBA00023015"/>
    </source>
</evidence>
<proteinExistence type="predicted"/>
<dbReference type="GO" id="GO:0005634">
    <property type="term" value="C:nucleus"/>
    <property type="evidence" value="ECO:0007669"/>
    <property type="project" value="UniProtKB-SubCell"/>
</dbReference>
<feature type="domain" description="Zn(2)-C6 fungal-type" evidence="8">
    <location>
        <begin position="13"/>
        <end position="43"/>
    </location>
</feature>
<dbReference type="Proteomes" id="UP000182658">
    <property type="component" value="Unassembled WGS sequence"/>
</dbReference>
<dbReference type="GO" id="GO:0000981">
    <property type="term" value="F:DNA-binding transcription factor activity, RNA polymerase II-specific"/>
    <property type="evidence" value="ECO:0007669"/>
    <property type="project" value="InterPro"/>
</dbReference>
<keyword evidence="10" id="KW-1185">Reference proteome</keyword>
<dbReference type="Pfam" id="PF00172">
    <property type="entry name" value="Zn_clus"/>
    <property type="match status" value="1"/>
</dbReference>
<dbReference type="AlphaFoldDB" id="A0A1J7JQX4"/>
<evidence type="ECO:0000256" key="2">
    <source>
        <dbReference type="ARBA" id="ARBA00022833"/>
    </source>
</evidence>
<evidence type="ECO:0000256" key="1">
    <source>
        <dbReference type="ARBA" id="ARBA00004123"/>
    </source>
</evidence>
<dbReference type="PROSITE" id="PS00463">
    <property type="entry name" value="ZN2_CY6_FUNGAL_1"/>
    <property type="match status" value="1"/>
</dbReference>
<dbReference type="SUPFAM" id="SSF57701">
    <property type="entry name" value="Zn2/Cys6 DNA-binding domain"/>
    <property type="match status" value="1"/>
</dbReference>
<dbReference type="InterPro" id="IPR021858">
    <property type="entry name" value="Fun_TF"/>
</dbReference>
<dbReference type="PROSITE" id="PS50048">
    <property type="entry name" value="ZN2_CY6_FUNGAL_2"/>
    <property type="match status" value="1"/>
</dbReference>
<dbReference type="GO" id="GO:0008270">
    <property type="term" value="F:zinc ion binding"/>
    <property type="evidence" value="ECO:0007669"/>
    <property type="project" value="InterPro"/>
</dbReference>
<dbReference type="PANTHER" id="PTHR37534:SF20">
    <property type="entry name" value="PRO1A C6 ZINK-FINGER PROTEIN"/>
    <property type="match status" value="1"/>
</dbReference>
<dbReference type="STRING" id="1408157.A0A1J7JQX4"/>
<evidence type="ECO:0000256" key="7">
    <source>
        <dbReference type="SAM" id="MobiDB-lite"/>
    </source>
</evidence>
<evidence type="ECO:0000256" key="5">
    <source>
        <dbReference type="ARBA" id="ARBA00023163"/>
    </source>
</evidence>
<comment type="subcellular location">
    <subcellularLocation>
        <location evidence="1">Nucleus</location>
    </subcellularLocation>
</comment>
<dbReference type="CDD" id="cd00067">
    <property type="entry name" value="GAL4"/>
    <property type="match status" value="1"/>
</dbReference>